<evidence type="ECO:0000313" key="3">
    <source>
        <dbReference type="Proteomes" id="UP000238811"/>
    </source>
</evidence>
<feature type="domain" description="CopZ zinc binding" evidence="1">
    <location>
        <begin position="8"/>
        <end position="67"/>
    </location>
</feature>
<reference evidence="2 3" key="1">
    <citation type="submission" date="2017-09" db="EMBL/GenBank/DDBJ databases">
        <title>Reassesment of A. cryaerophilus.</title>
        <authorList>
            <person name="Perez-Cataluna A."/>
            <person name="Collado L."/>
            <person name="Salgado O."/>
            <person name="Lefinanco V."/>
            <person name="Figueras M.J."/>
        </authorList>
    </citation>
    <scope>NUCLEOTIDE SEQUENCE [LARGE SCALE GENOMIC DNA]</scope>
    <source>
        <strain evidence="2 3">LMG 10229</strain>
    </source>
</reference>
<evidence type="ECO:0000259" key="1">
    <source>
        <dbReference type="Pfam" id="PF18423"/>
    </source>
</evidence>
<proteinExistence type="predicted"/>
<sequence>MLSFYTKDVCPICKDKAKEVSPITIKSLVKNEYIKELLSIEDFFYCQTPNCEVIYFKPNEIIKQEHLIKEVGIKEWSSPKTVCYCFNWTKEKISDEISKFGKTNAIEDISGKMNSIGCDCEHQNPSGKCCLKDVKKVIKELS</sequence>
<dbReference type="EMBL" id="NXGD01000005">
    <property type="protein sequence ID" value="PRN00573.1"/>
    <property type="molecule type" value="Genomic_DNA"/>
</dbReference>
<protein>
    <recommendedName>
        <fullName evidence="1">CopZ zinc binding domain-containing protein</fullName>
    </recommendedName>
</protein>
<dbReference type="AlphaFoldDB" id="A0A2S9TP50"/>
<dbReference type="Gene3D" id="1.10.10.1100">
    <property type="entry name" value="BFD-like [2Fe-2S]-binding domain"/>
    <property type="match status" value="1"/>
</dbReference>
<dbReference type="NCBIfam" id="NF047645">
    <property type="entry name" value="CopZ_Nterm_CC"/>
    <property type="match status" value="1"/>
</dbReference>
<dbReference type="InterPro" id="IPR040890">
    <property type="entry name" value="Znf_CopZ"/>
</dbReference>
<dbReference type="Proteomes" id="UP000238811">
    <property type="component" value="Unassembled WGS sequence"/>
</dbReference>
<accession>A0A2S9TP50</accession>
<gene>
    <name evidence="2" type="ORF">CJ668_04945</name>
</gene>
<dbReference type="InterPro" id="IPR041854">
    <property type="entry name" value="BFD-like_2Fe2S-bd_dom_sf"/>
</dbReference>
<evidence type="ECO:0000313" key="2">
    <source>
        <dbReference type="EMBL" id="PRN00573.1"/>
    </source>
</evidence>
<comment type="caution">
    <text evidence="2">The sequence shown here is derived from an EMBL/GenBank/DDBJ whole genome shotgun (WGS) entry which is preliminary data.</text>
</comment>
<dbReference type="Gene3D" id="2.20.25.270">
    <property type="match status" value="1"/>
</dbReference>
<name>A0A2S9TP50_9BACT</name>
<organism evidence="2 3">
    <name type="scientific">Aliarcobacter cryaerophilus</name>
    <dbReference type="NCBI Taxonomy" id="28198"/>
    <lineage>
        <taxon>Bacteria</taxon>
        <taxon>Pseudomonadati</taxon>
        <taxon>Campylobacterota</taxon>
        <taxon>Epsilonproteobacteria</taxon>
        <taxon>Campylobacterales</taxon>
        <taxon>Arcobacteraceae</taxon>
        <taxon>Aliarcobacter</taxon>
    </lineage>
</organism>
<dbReference type="Pfam" id="PF18423">
    <property type="entry name" value="zf_CopZ"/>
    <property type="match status" value="1"/>
</dbReference>
<dbReference type="CDD" id="cd10141">
    <property type="entry name" value="CopZ-like_Fer2_BFD-like"/>
    <property type="match status" value="1"/>
</dbReference>